<dbReference type="EMBL" id="JAYXUD010000008">
    <property type="protein sequence ID" value="MEC6899275.1"/>
    <property type="molecule type" value="Genomic_DNA"/>
</dbReference>
<organism evidence="4 5">
    <name type="scientific">Photobacterium piscicola</name>
    <dbReference type="NCBI Taxonomy" id="1378299"/>
    <lineage>
        <taxon>Bacteria</taxon>
        <taxon>Pseudomonadati</taxon>
        <taxon>Pseudomonadota</taxon>
        <taxon>Gammaproteobacteria</taxon>
        <taxon>Vibrionales</taxon>
        <taxon>Vibrionaceae</taxon>
        <taxon>Photobacterium</taxon>
    </lineage>
</organism>
<dbReference type="Pfam" id="PF00440">
    <property type="entry name" value="TetR_N"/>
    <property type="match status" value="1"/>
</dbReference>
<gene>
    <name evidence="4" type="ORF">VXS00_11545</name>
</gene>
<dbReference type="PANTHER" id="PTHR43479:SF12">
    <property type="entry name" value="TRANSCRIPTIONAL REGULATORY PROTEIN"/>
    <property type="match status" value="1"/>
</dbReference>
<feature type="domain" description="HTH tetR-type" evidence="3">
    <location>
        <begin position="1"/>
        <end position="61"/>
    </location>
</feature>
<feature type="DNA-binding region" description="H-T-H motif" evidence="2">
    <location>
        <begin position="24"/>
        <end position="43"/>
    </location>
</feature>
<evidence type="ECO:0000256" key="2">
    <source>
        <dbReference type="PROSITE-ProRule" id="PRU00335"/>
    </source>
</evidence>
<sequence>MKTRDRIIHAALALFNEHGEPNVTTNHIAADLGISPGNLYYHFRNKDQIIDCIFDQYAIDLKVSFEPVDVVEAIEESLLRYLDAVFLLMWRYRFFYANLPDILRRDADLQNKYLAVQTQLQVNISQIMINFRDAGLLALADVDLKVLADTLKLVASSWISYQTTQAPGAKITQTVIYHGVQQMLNIVRPLATKLGQQRVASLQHYYLEQEQQYLEQQQKIATRGLL</sequence>
<protein>
    <submittedName>
        <fullName evidence="4">TetR/AcrR family transcriptional regulator</fullName>
    </submittedName>
</protein>
<dbReference type="InterPro" id="IPR009057">
    <property type="entry name" value="Homeodomain-like_sf"/>
</dbReference>
<dbReference type="Proteomes" id="UP001339429">
    <property type="component" value="Unassembled WGS sequence"/>
</dbReference>
<comment type="caution">
    <text evidence="4">The sequence shown here is derived from an EMBL/GenBank/DDBJ whole genome shotgun (WGS) entry which is preliminary data.</text>
</comment>
<dbReference type="RefSeq" id="WP_327779869.1">
    <property type="nucleotide sequence ID" value="NZ_JAYXUD010000008.1"/>
</dbReference>
<evidence type="ECO:0000259" key="3">
    <source>
        <dbReference type="PROSITE" id="PS50977"/>
    </source>
</evidence>
<dbReference type="InterPro" id="IPR025722">
    <property type="entry name" value="TetR"/>
</dbReference>
<keyword evidence="1 2" id="KW-0238">DNA-binding</keyword>
<dbReference type="PROSITE" id="PS50977">
    <property type="entry name" value="HTH_TETR_2"/>
    <property type="match status" value="1"/>
</dbReference>
<name>A0ABU6LIW3_9GAMM</name>
<dbReference type="Pfam" id="PF13972">
    <property type="entry name" value="TetR"/>
    <property type="match status" value="1"/>
</dbReference>
<keyword evidence="5" id="KW-1185">Reference proteome</keyword>
<dbReference type="InterPro" id="IPR050624">
    <property type="entry name" value="HTH-type_Tx_Regulator"/>
</dbReference>
<proteinExistence type="predicted"/>
<evidence type="ECO:0000313" key="5">
    <source>
        <dbReference type="Proteomes" id="UP001339429"/>
    </source>
</evidence>
<dbReference type="SUPFAM" id="SSF46689">
    <property type="entry name" value="Homeodomain-like"/>
    <property type="match status" value="1"/>
</dbReference>
<dbReference type="InterPro" id="IPR001647">
    <property type="entry name" value="HTH_TetR"/>
</dbReference>
<evidence type="ECO:0000313" key="4">
    <source>
        <dbReference type="EMBL" id="MEC6899275.1"/>
    </source>
</evidence>
<reference evidence="4 5" key="1">
    <citation type="submission" date="2024-01" db="EMBL/GenBank/DDBJ databases">
        <title>Active colonisers of the gastrointestinal tract of Atlantic salmon farmed in a warm water region.</title>
        <authorList>
            <person name="Bowman J.P."/>
        </authorList>
    </citation>
    <scope>NUCLEOTIDE SEQUENCE [LARGE SCALE GENOMIC DNA]</scope>
    <source>
        <strain evidence="4 5">S4MW1</strain>
    </source>
</reference>
<accession>A0ABU6LIW3</accession>
<evidence type="ECO:0000256" key="1">
    <source>
        <dbReference type="ARBA" id="ARBA00023125"/>
    </source>
</evidence>
<dbReference type="PANTHER" id="PTHR43479">
    <property type="entry name" value="ACREF/ENVCD OPERON REPRESSOR-RELATED"/>
    <property type="match status" value="1"/>
</dbReference>
<dbReference type="Gene3D" id="1.10.357.10">
    <property type="entry name" value="Tetracycline Repressor, domain 2"/>
    <property type="match status" value="1"/>
</dbReference>
<dbReference type="PRINTS" id="PR00455">
    <property type="entry name" value="HTHTETR"/>
</dbReference>